<keyword evidence="2" id="KW-1185">Reference proteome</keyword>
<accession>A0A3S1B9Q5</accession>
<name>A0A3S1B9Q5_ELYCH</name>
<evidence type="ECO:0000313" key="1">
    <source>
        <dbReference type="EMBL" id="RUS79151.1"/>
    </source>
</evidence>
<comment type="caution">
    <text evidence="1">The sequence shown here is derived from an EMBL/GenBank/DDBJ whole genome shotgun (WGS) entry which is preliminary data.</text>
</comment>
<reference evidence="1 2" key="1">
    <citation type="submission" date="2019-01" db="EMBL/GenBank/DDBJ databases">
        <title>A draft genome assembly of the solar-powered sea slug Elysia chlorotica.</title>
        <authorList>
            <person name="Cai H."/>
            <person name="Li Q."/>
            <person name="Fang X."/>
            <person name="Li J."/>
            <person name="Curtis N.E."/>
            <person name="Altenburger A."/>
            <person name="Shibata T."/>
            <person name="Feng M."/>
            <person name="Maeda T."/>
            <person name="Schwartz J.A."/>
            <person name="Shigenobu S."/>
            <person name="Lundholm N."/>
            <person name="Nishiyama T."/>
            <person name="Yang H."/>
            <person name="Hasebe M."/>
            <person name="Li S."/>
            <person name="Pierce S.K."/>
            <person name="Wang J."/>
        </authorList>
    </citation>
    <scope>NUCLEOTIDE SEQUENCE [LARGE SCALE GENOMIC DNA]</scope>
    <source>
        <strain evidence="1">EC2010</strain>
        <tissue evidence="1">Whole organism of an adult</tissue>
    </source>
</reference>
<feature type="non-terminal residue" evidence="1">
    <location>
        <position position="1"/>
    </location>
</feature>
<protein>
    <submittedName>
        <fullName evidence="1">Uncharacterized protein</fullName>
    </submittedName>
</protein>
<dbReference type="OrthoDB" id="10458751at2759"/>
<evidence type="ECO:0000313" key="2">
    <source>
        <dbReference type="Proteomes" id="UP000271974"/>
    </source>
</evidence>
<proteinExistence type="predicted"/>
<organism evidence="1 2">
    <name type="scientific">Elysia chlorotica</name>
    <name type="common">Eastern emerald elysia</name>
    <name type="synonym">Sea slug</name>
    <dbReference type="NCBI Taxonomy" id="188477"/>
    <lineage>
        <taxon>Eukaryota</taxon>
        <taxon>Metazoa</taxon>
        <taxon>Spiralia</taxon>
        <taxon>Lophotrochozoa</taxon>
        <taxon>Mollusca</taxon>
        <taxon>Gastropoda</taxon>
        <taxon>Heterobranchia</taxon>
        <taxon>Euthyneura</taxon>
        <taxon>Panpulmonata</taxon>
        <taxon>Sacoglossa</taxon>
        <taxon>Placobranchoidea</taxon>
        <taxon>Plakobranchidae</taxon>
        <taxon>Elysia</taxon>
    </lineage>
</organism>
<dbReference type="AlphaFoldDB" id="A0A3S1B9Q5"/>
<sequence length="138" mass="14902">TLCSTFKCAECGHRLISGKPASDIQEQRTIPPFLRQRDTLTDATTKAGCFFLSTMTGRGGLQPSTDSKSGLNTRYVEQEDICVQFLVCGQCAKSVAAPQQPSPVVGAQVQLAAGSGARFSKGQMWLFYSSTRREAEDS</sequence>
<dbReference type="Proteomes" id="UP000271974">
    <property type="component" value="Unassembled WGS sequence"/>
</dbReference>
<gene>
    <name evidence="1" type="ORF">EGW08_013098</name>
</gene>
<dbReference type="EMBL" id="RQTK01000468">
    <property type="protein sequence ID" value="RUS79151.1"/>
    <property type="molecule type" value="Genomic_DNA"/>
</dbReference>